<evidence type="ECO:0000313" key="3">
    <source>
        <dbReference type="Proteomes" id="UP000735302"/>
    </source>
</evidence>
<evidence type="ECO:0000313" key="2">
    <source>
        <dbReference type="EMBL" id="GFN83680.1"/>
    </source>
</evidence>
<feature type="region of interest" description="Disordered" evidence="1">
    <location>
        <begin position="1"/>
        <end position="37"/>
    </location>
</feature>
<gene>
    <name evidence="2" type="ORF">PoB_001018600</name>
</gene>
<dbReference type="Proteomes" id="UP000735302">
    <property type="component" value="Unassembled WGS sequence"/>
</dbReference>
<feature type="compositionally biased region" description="Basic and acidic residues" evidence="1">
    <location>
        <begin position="1"/>
        <end position="12"/>
    </location>
</feature>
<comment type="caution">
    <text evidence="2">The sequence shown here is derived from an EMBL/GenBank/DDBJ whole genome shotgun (WGS) entry which is preliminary data.</text>
</comment>
<organism evidence="2 3">
    <name type="scientific">Plakobranchus ocellatus</name>
    <dbReference type="NCBI Taxonomy" id="259542"/>
    <lineage>
        <taxon>Eukaryota</taxon>
        <taxon>Metazoa</taxon>
        <taxon>Spiralia</taxon>
        <taxon>Lophotrochozoa</taxon>
        <taxon>Mollusca</taxon>
        <taxon>Gastropoda</taxon>
        <taxon>Heterobranchia</taxon>
        <taxon>Euthyneura</taxon>
        <taxon>Panpulmonata</taxon>
        <taxon>Sacoglossa</taxon>
        <taxon>Placobranchoidea</taxon>
        <taxon>Plakobranchidae</taxon>
        <taxon>Plakobranchus</taxon>
    </lineage>
</organism>
<dbReference type="EMBL" id="BLXT01001211">
    <property type="protein sequence ID" value="GFN83680.1"/>
    <property type="molecule type" value="Genomic_DNA"/>
</dbReference>
<keyword evidence="3" id="KW-1185">Reference proteome</keyword>
<protein>
    <submittedName>
        <fullName evidence="2">Pol polyprotein</fullName>
    </submittedName>
</protein>
<reference evidence="2 3" key="1">
    <citation type="journal article" date="2021" name="Elife">
        <title>Chloroplast acquisition without the gene transfer in kleptoplastic sea slugs, Plakobranchus ocellatus.</title>
        <authorList>
            <person name="Maeda T."/>
            <person name="Takahashi S."/>
            <person name="Yoshida T."/>
            <person name="Shimamura S."/>
            <person name="Takaki Y."/>
            <person name="Nagai Y."/>
            <person name="Toyoda A."/>
            <person name="Suzuki Y."/>
            <person name="Arimoto A."/>
            <person name="Ishii H."/>
            <person name="Satoh N."/>
            <person name="Nishiyama T."/>
            <person name="Hasebe M."/>
            <person name="Maruyama T."/>
            <person name="Minagawa J."/>
            <person name="Obokata J."/>
            <person name="Shigenobu S."/>
        </authorList>
    </citation>
    <scope>NUCLEOTIDE SEQUENCE [LARGE SCALE GENOMIC DNA]</scope>
</reference>
<proteinExistence type="predicted"/>
<sequence length="88" mass="10054">MRAAERLSEHTRVLPPLTVGDSVRIQNQTGPHPTKWDKTGTVVEVRQFDQKCIRPRRAEDVYACIRPRPIAKREIGNPKSKAPIEKLN</sequence>
<evidence type="ECO:0000256" key="1">
    <source>
        <dbReference type="SAM" id="MobiDB-lite"/>
    </source>
</evidence>
<accession>A0AAV3YMP4</accession>
<name>A0AAV3YMP4_9GAST</name>
<dbReference type="AlphaFoldDB" id="A0AAV3YMP4"/>